<comment type="caution">
    <text evidence="2">The sequence shown here is derived from an EMBL/GenBank/DDBJ whole genome shotgun (WGS) entry which is preliminary data.</text>
</comment>
<sequence length="256" mass="29866">MIRFDHLEAHKDDYRLQFLLARPFPHLAIDGLCEDDKLHALLAGLPELHTKSRDYVFAANKFEKSKFRDLSPLFTELYNDLCSERFGAFLQYISNEPVFVDKAFHGGGIHQGKKGSFLDMHIDFNYHPLHSNWYRTLNLLLYLNNDWKEEYGGQLKLEDLRTGEKKSIGIPFNRLVIQLTNRYTLHGYDRTSFPEGQHRTSIAGYAYMIHQRTIERPRTTDWHVGDDEPLKKLLARLYDPAVKIKNKLFGSATAKH</sequence>
<accession>A0ABP8HF35</accession>
<name>A0ABP8HF35_9BACT</name>
<evidence type="ECO:0000313" key="3">
    <source>
        <dbReference type="Proteomes" id="UP001501725"/>
    </source>
</evidence>
<gene>
    <name evidence="2" type="ORF">GCM10023184_34650</name>
</gene>
<evidence type="ECO:0000259" key="1">
    <source>
        <dbReference type="Pfam" id="PF13640"/>
    </source>
</evidence>
<feature type="domain" description="Prolyl 4-hydroxylase alpha subunit Fe(2+) 2OG dioxygenase" evidence="1">
    <location>
        <begin position="110"/>
        <end position="206"/>
    </location>
</feature>
<dbReference type="InterPro" id="IPR044862">
    <property type="entry name" value="Pro_4_hyd_alph_FE2OG_OXY"/>
</dbReference>
<dbReference type="EMBL" id="BAABGY010000011">
    <property type="protein sequence ID" value="GAA4338301.1"/>
    <property type="molecule type" value="Genomic_DNA"/>
</dbReference>
<organism evidence="2 3">
    <name type="scientific">Flaviaesturariibacter amylovorans</name>
    <dbReference type="NCBI Taxonomy" id="1084520"/>
    <lineage>
        <taxon>Bacteria</taxon>
        <taxon>Pseudomonadati</taxon>
        <taxon>Bacteroidota</taxon>
        <taxon>Chitinophagia</taxon>
        <taxon>Chitinophagales</taxon>
        <taxon>Chitinophagaceae</taxon>
        <taxon>Flaviaestuariibacter</taxon>
    </lineage>
</organism>
<dbReference type="RefSeq" id="WP_345257059.1">
    <property type="nucleotide sequence ID" value="NZ_BAABGY010000011.1"/>
</dbReference>
<reference evidence="3" key="1">
    <citation type="journal article" date="2019" name="Int. J. Syst. Evol. Microbiol.">
        <title>The Global Catalogue of Microorganisms (GCM) 10K type strain sequencing project: providing services to taxonomists for standard genome sequencing and annotation.</title>
        <authorList>
            <consortium name="The Broad Institute Genomics Platform"/>
            <consortium name="The Broad Institute Genome Sequencing Center for Infectious Disease"/>
            <person name="Wu L."/>
            <person name="Ma J."/>
        </authorList>
    </citation>
    <scope>NUCLEOTIDE SEQUENCE [LARGE SCALE GENOMIC DNA]</scope>
    <source>
        <strain evidence="3">JCM 17919</strain>
    </source>
</reference>
<keyword evidence="3" id="KW-1185">Reference proteome</keyword>
<protein>
    <recommendedName>
        <fullName evidence="1">Prolyl 4-hydroxylase alpha subunit Fe(2+) 2OG dioxygenase domain-containing protein</fullName>
    </recommendedName>
</protein>
<proteinExistence type="predicted"/>
<dbReference type="Gene3D" id="2.60.120.620">
    <property type="entry name" value="q2cbj1_9rhob like domain"/>
    <property type="match status" value="1"/>
</dbReference>
<dbReference type="Pfam" id="PF13640">
    <property type="entry name" value="2OG-FeII_Oxy_3"/>
    <property type="match status" value="1"/>
</dbReference>
<evidence type="ECO:0000313" key="2">
    <source>
        <dbReference type="EMBL" id="GAA4338301.1"/>
    </source>
</evidence>
<dbReference type="Proteomes" id="UP001501725">
    <property type="component" value="Unassembled WGS sequence"/>
</dbReference>